<evidence type="ECO:0000256" key="4">
    <source>
        <dbReference type="ARBA" id="ARBA00022801"/>
    </source>
</evidence>
<dbReference type="PANTHER" id="PTHR46072">
    <property type="entry name" value="AMIDASE-RELATED-RELATED"/>
    <property type="match status" value="1"/>
</dbReference>
<dbReference type="Proteomes" id="UP000749293">
    <property type="component" value="Unassembled WGS sequence"/>
</dbReference>
<feature type="active site" description="Charge relay system" evidence="5">
    <location>
        <position position="209"/>
    </location>
</feature>
<dbReference type="EMBL" id="JAANYQ010000003">
    <property type="protein sequence ID" value="KAF4124952.1"/>
    <property type="molecule type" value="Genomic_DNA"/>
</dbReference>
<dbReference type="InterPro" id="IPR020556">
    <property type="entry name" value="Amidase_CS"/>
</dbReference>
<evidence type="ECO:0000256" key="5">
    <source>
        <dbReference type="PIRSR" id="PIRSR001221-1"/>
    </source>
</evidence>
<organism evidence="8 9">
    <name type="scientific">Geosmithia morbida</name>
    <dbReference type="NCBI Taxonomy" id="1094350"/>
    <lineage>
        <taxon>Eukaryota</taxon>
        <taxon>Fungi</taxon>
        <taxon>Dikarya</taxon>
        <taxon>Ascomycota</taxon>
        <taxon>Pezizomycotina</taxon>
        <taxon>Sordariomycetes</taxon>
        <taxon>Hypocreomycetidae</taxon>
        <taxon>Hypocreales</taxon>
        <taxon>Bionectriaceae</taxon>
        <taxon>Geosmithia</taxon>
    </lineage>
</organism>
<feature type="domain" description="Amidase" evidence="7">
    <location>
        <begin position="78"/>
        <end position="514"/>
    </location>
</feature>
<accession>A0A9P5D3H5</accession>
<dbReference type="OrthoDB" id="6428749at2759"/>
<keyword evidence="9" id="KW-1185">Reference proteome</keyword>
<dbReference type="RefSeq" id="XP_035323604.1">
    <property type="nucleotide sequence ID" value="XM_035465767.1"/>
</dbReference>
<dbReference type="PROSITE" id="PS00571">
    <property type="entry name" value="AMIDASES"/>
    <property type="match status" value="1"/>
</dbReference>
<protein>
    <recommendedName>
        <fullName evidence="3">amidase</fullName>
        <ecNumber evidence="3">3.5.1.4</ecNumber>
    </recommendedName>
</protein>
<evidence type="ECO:0000256" key="1">
    <source>
        <dbReference type="ARBA" id="ARBA00001311"/>
    </source>
</evidence>
<comment type="catalytic activity">
    <reaction evidence="1">
        <text>a monocarboxylic acid amide + H2O = a monocarboxylate + NH4(+)</text>
        <dbReference type="Rhea" id="RHEA:12020"/>
        <dbReference type="ChEBI" id="CHEBI:15377"/>
        <dbReference type="ChEBI" id="CHEBI:28938"/>
        <dbReference type="ChEBI" id="CHEBI:35757"/>
        <dbReference type="ChEBI" id="CHEBI:83628"/>
        <dbReference type="EC" id="3.5.1.4"/>
    </reaction>
</comment>
<evidence type="ECO:0000256" key="3">
    <source>
        <dbReference type="ARBA" id="ARBA00012922"/>
    </source>
</evidence>
<evidence type="ECO:0000313" key="9">
    <source>
        <dbReference type="Proteomes" id="UP000749293"/>
    </source>
</evidence>
<comment type="caution">
    <text evidence="8">The sequence shown here is derived from an EMBL/GenBank/DDBJ whole genome shotgun (WGS) entry which is preliminary data.</text>
</comment>
<feature type="binding site" evidence="6">
    <location>
        <position position="183"/>
    </location>
    <ligand>
        <name>substrate</name>
    </ligand>
</feature>
<feature type="binding site" evidence="6">
    <location>
        <position position="209"/>
    </location>
    <ligand>
        <name>substrate</name>
    </ligand>
</feature>
<feature type="active site" description="Acyl-ester intermediate" evidence="5">
    <location>
        <position position="233"/>
    </location>
</feature>
<dbReference type="AlphaFoldDB" id="A0A9P5D3H5"/>
<dbReference type="PIRSF" id="PIRSF001221">
    <property type="entry name" value="Amidase_fungi"/>
    <property type="match status" value="1"/>
</dbReference>
<sequence length="526" mass="57601">MTELTWRARAKKCQEMTAKSLNPAWLVALDKLPPAEQLDVMSFIETCGMLTPAELEMTATSGVDLVSQMGAGKLTAVEVVTAFLKRAHIGHQLLNLATEFLVDDALAKAAELDEHFRGTGELVGPLHGLPISVKEHIGIKGRICHAGYTAWTDNVAGKDALILRLLGAAGAVFHVRTNEPQSLMHLDCSNFIHGTTVNPYNRTLSPGGSSGGEGASLGYRCSVMGIGSDIGGSVRCPAAHCGAYGLRTTALRNPCKGIFAAGPGQESIRCVVSPLANDTRDIDLLQRALLDQEPWEEETELVPIPWKRVDPYKVIHPHPPITRGLKYAVGKLKAAGVKVVDFEPYNHAEGWELIKTLYFPDAAKTQRDILAETGEPIAPLTESAFKFARKEPITVTENWKLNIEREKYRAEYHRLMKDRGVDFILCPAYIGVAAELGSARYFGYTSAWNILDQPAIAFPTGLRQDPNVDAVEEGYKPRSPEDEEEYNMYSPEKFVGAPISLQLVGKHFRDEETLAATDLVSKIIQA</sequence>
<dbReference type="SUPFAM" id="SSF75304">
    <property type="entry name" value="Amidase signature (AS) enzymes"/>
    <property type="match status" value="1"/>
</dbReference>
<dbReference type="EC" id="3.5.1.4" evidence="3"/>
<dbReference type="InterPro" id="IPR023631">
    <property type="entry name" value="Amidase_dom"/>
</dbReference>
<dbReference type="Pfam" id="PF01425">
    <property type="entry name" value="Amidase"/>
    <property type="match status" value="1"/>
</dbReference>
<proteinExistence type="inferred from homology"/>
<feature type="active site" description="Charge relay system" evidence="5">
    <location>
        <position position="134"/>
    </location>
</feature>
<evidence type="ECO:0000259" key="7">
    <source>
        <dbReference type="Pfam" id="PF01425"/>
    </source>
</evidence>
<name>A0A9P5D3H5_9HYPO</name>
<evidence type="ECO:0000256" key="2">
    <source>
        <dbReference type="ARBA" id="ARBA00009199"/>
    </source>
</evidence>
<evidence type="ECO:0000313" key="8">
    <source>
        <dbReference type="EMBL" id="KAF4124952.1"/>
    </source>
</evidence>
<dbReference type="Gene3D" id="3.90.1300.10">
    <property type="entry name" value="Amidase signature (AS) domain"/>
    <property type="match status" value="1"/>
</dbReference>
<feature type="binding site" evidence="6">
    <location>
        <begin position="230"/>
        <end position="233"/>
    </location>
    <ligand>
        <name>substrate</name>
    </ligand>
</feature>
<comment type="similarity">
    <text evidence="2">Belongs to the amidase family.</text>
</comment>
<evidence type="ECO:0000256" key="6">
    <source>
        <dbReference type="PIRSR" id="PIRSR001221-2"/>
    </source>
</evidence>
<dbReference type="PANTHER" id="PTHR46072:SF4">
    <property type="entry name" value="AMIDASE C550.07-RELATED"/>
    <property type="match status" value="1"/>
</dbReference>
<dbReference type="GO" id="GO:0004040">
    <property type="term" value="F:amidase activity"/>
    <property type="evidence" value="ECO:0007669"/>
    <property type="project" value="UniProtKB-EC"/>
</dbReference>
<gene>
    <name evidence="8" type="ORF">GMORB2_3791</name>
</gene>
<reference evidence="8" key="1">
    <citation type="submission" date="2020-03" db="EMBL/GenBank/DDBJ databases">
        <title>Site-based positive gene gene selection in Geosmithia morbida across the United States reveals a broad range of putative effectors and factors for local host and environmental adapation.</title>
        <authorList>
            <person name="Onufrak A."/>
            <person name="Murdoch R.W."/>
            <person name="Gazis R."/>
            <person name="Huff M."/>
            <person name="Staton M."/>
            <person name="Klingeman W."/>
            <person name="Hadziabdic D."/>
        </authorList>
    </citation>
    <scope>NUCLEOTIDE SEQUENCE</scope>
    <source>
        <strain evidence="8">1262</strain>
    </source>
</reference>
<dbReference type="GeneID" id="55970019"/>
<keyword evidence="4" id="KW-0378">Hydrolase</keyword>
<dbReference type="InterPro" id="IPR036928">
    <property type="entry name" value="AS_sf"/>
</dbReference>